<feature type="domain" description="GAF" evidence="3">
    <location>
        <begin position="340"/>
        <end position="487"/>
    </location>
</feature>
<feature type="coiled-coil region" evidence="1">
    <location>
        <begin position="483"/>
        <end position="527"/>
    </location>
</feature>
<organism evidence="4 5">
    <name type="scientific">Fulvitalea axinellae</name>
    <dbReference type="NCBI Taxonomy" id="1182444"/>
    <lineage>
        <taxon>Bacteria</taxon>
        <taxon>Pseudomonadati</taxon>
        <taxon>Bacteroidota</taxon>
        <taxon>Cytophagia</taxon>
        <taxon>Cytophagales</taxon>
        <taxon>Persicobacteraceae</taxon>
        <taxon>Fulvitalea</taxon>
    </lineage>
</organism>
<dbReference type="Gene3D" id="3.30.450.40">
    <property type="match status" value="1"/>
</dbReference>
<dbReference type="SUPFAM" id="SSF55781">
    <property type="entry name" value="GAF domain-like"/>
    <property type="match status" value="1"/>
</dbReference>
<feature type="coiled-coil region" evidence="1">
    <location>
        <begin position="166"/>
        <end position="193"/>
    </location>
</feature>
<dbReference type="EMBL" id="AP025314">
    <property type="protein sequence ID" value="BDD11211.1"/>
    <property type="molecule type" value="Genomic_DNA"/>
</dbReference>
<evidence type="ECO:0000259" key="3">
    <source>
        <dbReference type="SMART" id="SM00065"/>
    </source>
</evidence>
<accession>A0AAU9CGD0</accession>
<proteinExistence type="predicted"/>
<dbReference type="SMART" id="SM00065">
    <property type="entry name" value="GAF"/>
    <property type="match status" value="1"/>
</dbReference>
<evidence type="ECO:0000256" key="1">
    <source>
        <dbReference type="SAM" id="Coils"/>
    </source>
</evidence>
<reference evidence="4 5" key="1">
    <citation type="submission" date="2021-12" db="EMBL/GenBank/DDBJ databases">
        <title>Genome sequencing of bacteria with rrn-lacking chromosome and rrn-plasmid.</title>
        <authorList>
            <person name="Anda M."/>
            <person name="Iwasaki W."/>
        </authorList>
    </citation>
    <scope>NUCLEOTIDE SEQUENCE [LARGE SCALE GENOMIC DNA]</scope>
    <source>
        <strain evidence="4 5">DSM 100852</strain>
    </source>
</reference>
<dbReference type="InterPro" id="IPR029016">
    <property type="entry name" value="GAF-like_dom_sf"/>
</dbReference>
<feature type="transmembrane region" description="Helical" evidence="2">
    <location>
        <begin position="195"/>
        <end position="217"/>
    </location>
</feature>
<dbReference type="Pfam" id="PF13185">
    <property type="entry name" value="GAF_2"/>
    <property type="match status" value="1"/>
</dbReference>
<feature type="transmembrane region" description="Helical" evidence="2">
    <location>
        <begin position="12"/>
        <end position="33"/>
    </location>
</feature>
<protein>
    <recommendedName>
        <fullName evidence="3">GAF domain-containing protein</fullName>
    </recommendedName>
</protein>
<dbReference type="InterPro" id="IPR003018">
    <property type="entry name" value="GAF"/>
</dbReference>
<sequence>MKKNRSSIYNRILASYLLLVLVSSIGAGLNLYWSIGKTNASKANAEVRAPSIQKLGQLAELAVRSQVLTLEHVYSPTKSGTLQLKKIHEKEYPILRDDVRALSLEWGHEEWSEKLGDAFVKVESIFRKEKTILSDLSHKEDYQDSTLMAGAFAELLKIRKNVWPFEKELLDLEDKLRNEMVEVEAKALALNEDIWTVNSVMALVVLLGGLLVAWLLARSISLPLENISKKLKKLAKGDVSQRKSDKKKAVSVKMKEIVGIEEATVALSENLRKTSEFAENIGKGKYGSNFQPVSKNDLLGNALLGMRDNLRKVSEDDQARNWVTEGTAKFADILRNNNDNLANLADEILKNLVRYVGANQGGLFILGNENEEDPFMELAACYAWDRKKFLEQKVRKGEGLIGQAWLERSTLYLTDIPEEYVSITSGLGKANPSCLVIVPLQINEKVYGVLEIASFKLLKEHEIQFLEKISENIASAVSSVKIAENTQRLLEESTELTEQMRAQEEEMRQNMEELQATQEEVSRQDSEGHERLRLLDESCILLTLDKNLCLANANENAVKALGPLSGMLGKQISSLLVDPISGESLDNLQEGDTYGGVWRMRGERNDIRLVKVSVRAHTDLNEFSRVLTVIGVDVTDVTVEA</sequence>
<keyword evidence="2" id="KW-0472">Membrane</keyword>
<evidence type="ECO:0000256" key="2">
    <source>
        <dbReference type="SAM" id="Phobius"/>
    </source>
</evidence>
<evidence type="ECO:0000313" key="4">
    <source>
        <dbReference type="EMBL" id="BDD11211.1"/>
    </source>
</evidence>
<dbReference type="AlphaFoldDB" id="A0AAU9CGD0"/>
<name>A0AAU9CGD0_9BACT</name>
<gene>
    <name evidence="4" type="ORF">FUAX_36430</name>
</gene>
<dbReference type="Proteomes" id="UP001348817">
    <property type="component" value="Chromosome"/>
</dbReference>
<keyword evidence="2" id="KW-1133">Transmembrane helix</keyword>
<keyword evidence="1" id="KW-0175">Coiled coil</keyword>
<dbReference type="RefSeq" id="WP_338392720.1">
    <property type="nucleotide sequence ID" value="NZ_AP025314.1"/>
</dbReference>
<keyword evidence="5" id="KW-1185">Reference proteome</keyword>
<keyword evidence="2" id="KW-0812">Transmembrane</keyword>
<evidence type="ECO:0000313" key="5">
    <source>
        <dbReference type="Proteomes" id="UP001348817"/>
    </source>
</evidence>
<dbReference type="Gene3D" id="6.10.340.10">
    <property type="match status" value="1"/>
</dbReference>
<dbReference type="KEGG" id="fax:FUAX_36430"/>